<reference evidence="1" key="2">
    <citation type="submission" date="2011-02" db="EMBL/GenBank/DDBJ databases">
        <authorList>
            <person name="MacLean D."/>
        </authorList>
    </citation>
    <scope>NUCLEOTIDE SEQUENCE</scope>
</reference>
<accession>F0X2R8</accession>
<proteinExistence type="predicted"/>
<evidence type="ECO:0000313" key="1">
    <source>
        <dbReference type="EMBL" id="CCA28211.1"/>
    </source>
</evidence>
<dbReference type="AlphaFoldDB" id="F0X2R8"/>
<sequence length="78" mass="9102">MDFEDGFYRSFSSITSKFGSFDVEADENRSTNSPVVHDCLEIIRNGITDNTFTQKSCFNREISRPFCPNWFFQRVSTQ</sequence>
<protein>
    <submittedName>
        <fullName evidence="1">AlNc14C1557G12989 protein</fullName>
    </submittedName>
</protein>
<name>F0X2R8_9STRA</name>
<dbReference type="HOGENOM" id="CLU_2627103_0_0_1"/>
<reference evidence="1" key="1">
    <citation type="journal article" date="2011" name="PLoS Biol.">
        <title>Gene gain and loss during evolution of obligate parasitism in the white rust pathogen of Arabidopsis thaliana.</title>
        <authorList>
            <person name="Kemen E."/>
            <person name="Gardiner A."/>
            <person name="Schultz-Larsen T."/>
            <person name="Kemen A.C."/>
            <person name="Balmuth A.L."/>
            <person name="Robert-Seilaniantz A."/>
            <person name="Bailey K."/>
            <person name="Holub E."/>
            <person name="Studholme D.J."/>
            <person name="Maclean D."/>
            <person name="Jones J.D."/>
        </authorList>
    </citation>
    <scope>NUCLEOTIDE SEQUENCE</scope>
</reference>
<organism evidence="1">
    <name type="scientific">Albugo laibachii Nc14</name>
    <dbReference type="NCBI Taxonomy" id="890382"/>
    <lineage>
        <taxon>Eukaryota</taxon>
        <taxon>Sar</taxon>
        <taxon>Stramenopiles</taxon>
        <taxon>Oomycota</taxon>
        <taxon>Peronosporomycetes</taxon>
        <taxon>Albuginales</taxon>
        <taxon>Albuginaceae</taxon>
        <taxon>Albugo</taxon>
    </lineage>
</organism>
<gene>
    <name evidence="1" type="primary">AlNc14C1557G12989</name>
    <name evidence="1" type="ORF">ALNC14_143550</name>
</gene>
<dbReference type="EMBL" id="FR825059">
    <property type="protein sequence ID" value="CCA28211.1"/>
    <property type="molecule type" value="Genomic_DNA"/>
</dbReference>